<evidence type="ECO:0000256" key="10">
    <source>
        <dbReference type="ARBA" id="ARBA00023264"/>
    </source>
</evidence>
<evidence type="ECO:0000256" key="11">
    <source>
        <dbReference type="RuleBase" id="RU003750"/>
    </source>
</evidence>
<comment type="caution">
    <text evidence="13">The sequence shown here is derived from an EMBL/GenBank/DDBJ whole genome shotgun (WGS) entry which is preliminary data.</text>
</comment>
<evidence type="ECO:0000256" key="2">
    <source>
        <dbReference type="ARBA" id="ARBA00010441"/>
    </source>
</evidence>
<sequence length="197" mass="22031">MEATSPKIFSVPNLLSFLRLILVPVLIWIALEGLANYFLMVLGVSLISDMLDGYLARKLDQVSELGAKLDSWADTLTYASMIFGLYQIWPTIFSDQALFLLSATLSFLVPLIASAIKFGEYPSYHTLGAKIAALLIAPAYYLLILVDADTWFRLVILFYLLVASEEVAITIILKKPETNIVSVWSLIRRFSNQTSSR</sequence>
<evidence type="ECO:0000256" key="5">
    <source>
        <dbReference type="ARBA" id="ARBA00022692"/>
    </source>
</evidence>
<evidence type="ECO:0000313" key="13">
    <source>
        <dbReference type="EMBL" id="RZO22811.1"/>
    </source>
</evidence>
<keyword evidence="9" id="KW-0594">Phospholipid biosynthesis</keyword>
<proteinExistence type="inferred from homology"/>
<protein>
    <submittedName>
        <fullName evidence="13">CDP-alcohol phosphatidyltransferase</fullName>
    </submittedName>
</protein>
<dbReference type="Proteomes" id="UP000315889">
    <property type="component" value="Unassembled WGS sequence"/>
</dbReference>
<dbReference type="Gene3D" id="1.20.120.1760">
    <property type="match status" value="1"/>
</dbReference>
<feature type="transmembrane region" description="Helical" evidence="12">
    <location>
        <begin position="12"/>
        <end position="31"/>
    </location>
</feature>
<accession>A0A520MNM0</accession>
<evidence type="ECO:0000256" key="1">
    <source>
        <dbReference type="ARBA" id="ARBA00004141"/>
    </source>
</evidence>
<feature type="transmembrane region" description="Helical" evidence="12">
    <location>
        <begin position="151"/>
        <end position="173"/>
    </location>
</feature>
<dbReference type="PANTHER" id="PTHR14269:SF11">
    <property type="entry name" value="CDP-DIACYLGLYCEROL--GLYCEROL-3-PHOSPHATE 3-PHOSPHATIDYLTRANSFERASE"/>
    <property type="match status" value="1"/>
</dbReference>
<keyword evidence="5 12" id="KW-0812">Transmembrane</keyword>
<name>A0A520MNM0_9GAMM</name>
<keyword evidence="8 12" id="KW-0472">Membrane</keyword>
<dbReference type="InterPro" id="IPR050324">
    <property type="entry name" value="CDP-alcohol_PTase-I"/>
</dbReference>
<dbReference type="GO" id="GO:0046474">
    <property type="term" value="P:glycerophospholipid biosynthetic process"/>
    <property type="evidence" value="ECO:0007669"/>
    <property type="project" value="TreeGrafter"/>
</dbReference>
<evidence type="ECO:0000256" key="6">
    <source>
        <dbReference type="ARBA" id="ARBA00022989"/>
    </source>
</evidence>
<evidence type="ECO:0000256" key="3">
    <source>
        <dbReference type="ARBA" id="ARBA00022516"/>
    </source>
</evidence>
<dbReference type="InterPro" id="IPR000462">
    <property type="entry name" value="CDP-OH_P_trans"/>
</dbReference>
<dbReference type="EMBL" id="SHBP01000001">
    <property type="protein sequence ID" value="RZO22811.1"/>
    <property type="molecule type" value="Genomic_DNA"/>
</dbReference>
<keyword evidence="6 12" id="KW-1133">Transmembrane helix</keyword>
<comment type="similarity">
    <text evidence="2 11">Belongs to the CDP-alcohol phosphatidyltransferase class-I family.</text>
</comment>
<dbReference type="PANTHER" id="PTHR14269">
    <property type="entry name" value="CDP-DIACYLGLYCEROL--GLYCEROL-3-PHOSPHATE 3-PHOSPHATIDYLTRANSFERASE-RELATED"/>
    <property type="match status" value="1"/>
</dbReference>
<evidence type="ECO:0000256" key="8">
    <source>
        <dbReference type="ARBA" id="ARBA00023136"/>
    </source>
</evidence>
<feature type="transmembrane region" description="Helical" evidence="12">
    <location>
        <begin position="98"/>
        <end position="115"/>
    </location>
</feature>
<dbReference type="Pfam" id="PF01066">
    <property type="entry name" value="CDP-OH_P_transf"/>
    <property type="match status" value="1"/>
</dbReference>
<keyword evidence="4 11" id="KW-0808">Transferase</keyword>
<dbReference type="GO" id="GO:0016780">
    <property type="term" value="F:phosphotransferase activity, for other substituted phosphate groups"/>
    <property type="evidence" value="ECO:0007669"/>
    <property type="project" value="InterPro"/>
</dbReference>
<keyword evidence="3" id="KW-0444">Lipid biosynthesis</keyword>
<dbReference type="InterPro" id="IPR048254">
    <property type="entry name" value="CDP_ALCOHOL_P_TRANSF_CS"/>
</dbReference>
<dbReference type="GO" id="GO:0016020">
    <property type="term" value="C:membrane"/>
    <property type="evidence" value="ECO:0007669"/>
    <property type="project" value="UniProtKB-SubCell"/>
</dbReference>
<evidence type="ECO:0000313" key="14">
    <source>
        <dbReference type="Proteomes" id="UP000315889"/>
    </source>
</evidence>
<evidence type="ECO:0000256" key="7">
    <source>
        <dbReference type="ARBA" id="ARBA00023098"/>
    </source>
</evidence>
<keyword evidence="7" id="KW-0443">Lipid metabolism</keyword>
<organism evidence="13 14">
    <name type="scientific">SAR92 clade bacterium</name>
    <dbReference type="NCBI Taxonomy" id="2315479"/>
    <lineage>
        <taxon>Bacteria</taxon>
        <taxon>Pseudomonadati</taxon>
        <taxon>Pseudomonadota</taxon>
        <taxon>Gammaproteobacteria</taxon>
        <taxon>Cellvibrionales</taxon>
        <taxon>Porticoccaceae</taxon>
        <taxon>SAR92 clade</taxon>
    </lineage>
</organism>
<dbReference type="InterPro" id="IPR043130">
    <property type="entry name" value="CDP-OH_PTrfase_TM_dom"/>
</dbReference>
<evidence type="ECO:0000256" key="4">
    <source>
        <dbReference type="ARBA" id="ARBA00022679"/>
    </source>
</evidence>
<gene>
    <name evidence="13" type="ORF">EVB03_00135</name>
</gene>
<evidence type="ECO:0000256" key="12">
    <source>
        <dbReference type="SAM" id="Phobius"/>
    </source>
</evidence>
<comment type="subcellular location">
    <subcellularLocation>
        <location evidence="1">Membrane</location>
        <topology evidence="1">Multi-pass membrane protein</topology>
    </subcellularLocation>
</comment>
<evidence type="ECO:0000256" key="9">
    <source>
        <dbReference type="ARBA" id="ARBA00023209"/>
    </source>
</evidence>
<keyword evidence="10" id="KW-1208">Phospholipid metabolism</keyword>
<feature type="transmembrane region" description="Helical" evidence="12">
    <location>
        <begin position="127"/>
        <end position="145"/>
    </location>
</feature>
<dbReference type="PROSITE" id="PS00379">
    <property type="entry name" value="CDP_ALCOHOL_P_TRANSF"/>
    <property type="match status" value="1"/>
</dbReference>
<dbReference type="AlphaFoldDB" id="A0A520MNM0"/>
<reference evidence="13 14" key="1">
    <citation type="submission" date="2019-02" db="EMBL/GenBank/DDBJ databases">
        <title>Prokaryotic population dynamics and viral predation in marine succession experiment using metagenomics: the confinement effect.</title>
        <authorList>
            <person name="Haro-Moreno J.M."/>
            <person name="Rodriguez-Valera F."/>
            <person name="Lopez-Perez M."/>
        </authorList>
    </citation>
    <scope>NUCLEOTIDE SEQUENCE [LARGE SCALE GENOMIC DNA]</scope>
    <source>
        <strain evidence="13">MED-G170</strain>
    </source>
</reference>